<dbReference type="InterPro" id="IPR017871">
    <property type="entry name" value="ABC_transporter-like_CS"/>
</dbReference>
<dbReference type="AlphaFoldDB" id="A0A1V9DCY1"/>
<keyword evidence="3" id="KW-0547">Nucleotide-binding</keyword>
<feature type="domain" description="ABC transporter" evidence="7">
    <location>
        <begin position="5"/>
        <end position="241"/>
    </location>
</feature>
<organism evidence="8 9">
    <name type="scientific">Pantoea latae</name>
    <dbReference type="NCBI Taxonomy" id="1964541"/>
    <lineage>
        <taxon>Bacteria</taxon>
        <taxon>Pseudomonadati</taxon>
        <taxon>Pseudomonadota</taxon>
        <taxon>Gammaproteobacteria</taxon>
        <taxon>Enterobacterales</taxon>
        <taxon>Erwiniaceae</taxon>
        <taxon>Pantoea</taxon>
    </lineage>
</organism>
<keyword evidence="9" id="KW-1185">Reference proteome</keyword>
<dbReference type="Pfam" id="PF00005">
    <property type="entry name" value="ABC_tran"/>
    <property type="match status" value="1"/>
</dbReference>
<dbReference type="PANTHER" id="PTHR42794:SF1">
    <property type="entry name" value="HEMIN IMPORT ATP-BINDING PROTEIN HMUV"/>
    <property type="match status" value="1"/>
</dbReference>
<evidence type="ECO:0000259" key="7">
    <source>
        <dbReference type="PROSITE" id="PS50893"/>
    </source>
</evidence>
<dbReference type="Gene3D" id="3.40.50.300">
    <property type="entry name" value="P-loop containing nucleotide triphosphate hydrolases"/>
    <property type="match status" value="1"/>
</dbReference>
<dbReference type="InterPro" id="IPR003439">
    <property type="entry name" value="ABC_transporter-like_ATP-bd"/>
</dbReference>
<reference evidence="8 9" key="1">
    <citation type="submission" date="2017-02" db="EMBL/GenBank/DDBJ databases">
        <title>Whole genome shotgun sequence of Pantoea agglomerans strain AS1 isolated from a cycad, Zamia floridana in Central Florida, USA.</title>
        <authorList>
            <person name="Lata P."/>
            <person name="Govindarajan S."/>
            <person name="Qi F."/>
            <person name="Li J.-L."/>
            <person name="Maurya S.K."/>
            <person name="Sahoo M.K."/>
        </authorList>
    </citation>
    <scope>NUCLEOTIDE SEQUENCE [LARGE SCALE GENOMIC DNA]</scope>
    <source>
        <strain evidence="8 9">AS1</strain>
    </source>
</reference>
<comment type="caution">
    <text evidence="8">The sequence shown here is derived from an EMBL/GenBank/DDBJ whole genome shotgun (WGS) entry which is preliminary data.</text>
</comment>
<comment type="function">
    <text evidence="6">Part of the ABC transporter complex HmuTUV involved in hemin import. Responsible for energy coupling to the transport system.</text>
</comment>
<dbReference type="CDD" id="cd03214">
    <property type="entry name" value="ABC_Iron-Siderophores_B12_Hemin"/>
    <property type="match status" value="1"/>
</dbReference>
<evidence type="ECO:0000313" key="8">
    <source>
        <dbReference type="EMBL" id="OQP31554.1"/>
    </source>
</evidence>
<evidence type="ECO:0000256" key="4">
    <source>
        <dbReference type="ARBA" id="ARBA00022840"/>
    </source>
</evidence>
<dbReference type="Proteomes" id="UP000192769">
    <property type="component" value="Unassembled WGS sequence"/>
</dbReference>
<evidence type="ECO:0000256" key="3">
    <source>
        <dbReference type="ARBA" id="ARBA00022741"/>
    </source>
</evidence>
<dbReference type="EMBL" id="MWUE01000026">
    <property type="protein sequence ID" value="OQP31554.1"/>
    <property type="molecule type" value="Genomic_DNA"/>
</dbReference>
<dbReference type="InterPro" id="IPR027417">
    <property type="entry name" value="P-loop_NTPase"/>
</dbReference>
<dbReference type="SUPFAM" id="SSF52540">
    <property type="entry name" value="P-loop containing nucleoside triphosphate hydrolases"/>
    <property type="match status" value="1"/>
</dbReference>
<dbReference type="OrthoDB" id="5292475at2"/>
<evidence type="ECO:0000256" key="5">
    <source>
        <dbReference type="ARBA" id="ARBA00022967"/>
    </source>
</evidence>
<protein>
    <submittedName>
        <fullName evidence="8">Heme ABC transporter ATP-binding protein</fullName>
    </submittedName>
</protein>
<evidence type="ECO:0000256" key="2">
    <source>
        <dbReference type="ARBA" id="ARBA00022448"/>
    </source>
</evidence>
<evidence type="ECO:0000256" key="1">
    <source>
        <dbReference type="ARBA" id="ARBA00006526"/>
    </source>
</evidence>
<keyword evidence="5" id="KW-1278">Translocase</keyword>
<dbReference type="GO" id="GO:0005524">
    <property type="term" value="F:ATP binding"/>
    <property type="evidence" value="ECO:0007669"/>
    <property type="project" value="UniProtKB-KW"/>
</dbReference>
<sequence length="259" mass="28512">MMEQLEARSLRYAQGGRQLIDTLDLALKPGEMVALIGPNGAGKSTLLRMLTGFVTPDSGECRLGDRPLAAWPRQQLAQRRAVMRQQNLVTFSLPAAGVVAMGRAPWPSAGAEAIVDEVMALTGCSELAGRDYRLLSGGEQQRVQLARVLAQLWRDGAPRGWLFLDEPTSALDLFWQQSTLRLLHRLSRQGDLGVCAVLHDLNLAALWADRILLLHQGRLVAQGSPQAVMTEATLTRWYQAELRVTAHHESGRPVIQLRA</sequence>
<comment type="similarity">
    <text evidence="1">Belongs to the ABC transporter superfamily. Drug exporter-2 (TC 3.A.1.117) family.</text>
</comment>
<dbReference type="PROSITE" id="PS00211">
    <property type="entry name" value="ABC_TRANSPORTER_1"/>
    <property type="match status" value="1"/>
</dbReference>
<gene>
    <name evidence="8" type="ORF">B2J69_17145</name>
</gene>
<dbReference type="PANTHER" id="PTHR42794">
    <property type="entry name" value="HEMIN IMPORT ATP-BINDING PROTEIN HMUV"/>
    <property type="match status" value="1"/>
</dbReference>
<name>A0A1V9DCY1_9GAMM</name>
<keyword evidence="4 8" id="KW-0067">ATP-binding</keyword>
<dbReference type="SMART" id="SM00382">
    <property type="entry name" value="AAA"/>
    <property type="match status" value="1"/>
</dbReference>
<dbReference type="NCBIfam" id="NF010068">
    <property type="entry name" value="PRK13548.1"/>
    <property type="match status" value="1"/>
</dbReference>
<dbReference type="GO" id="GO:0016887">
    <property type="term" value="F:ATP hydrolysis activity"/>
    <property type="evidence" value="ECO:0007669"/>
    <property type="project" value="InterPro"/>
</dbReference>
<evidence type="ECO:0000313" key="9">
    <source>
        <dbReference type="Proteomes" id="UP000192769"/>
    </source>
</evidence>
<dbReference type="InterPro" id="IPR003593">
    <property type="entry name" value="AAA+_ATPase"/>
</dbReference>
<keyword evidence="2" id="KW-0813">Transport</keyword>
<proteinExistence type="inferred from homology"/>
<evidence type="ECO:0000256" key="6">
    <source>
        <dbReference type="ARBA" id="ARBA00037066"/>
    </source>
</evidence>
<dbReference type="PROSITE" id="PS50893">
    <property type="entry name" value="ABC_TRANSPORTER_2"/>
    <property type="match status" value="1"/>
</dbReference>
<accession>A0A1V9DCY1</accession>